<feature type="chain" id="PRO_5013756932" description="Secreted protein" evidence="1">
    <location>
        <begin position="25"/>
        <end position="99"/>
    </location>
</feature>
<protein>
    <recommendedName>
        <fullName evidence="3">Secreted protein</fullName>
    </recommendedName>
</protein>
<dbReference type="AlphaFoldDB" id="A0A2D4H6X7"/>
<dbReference type="EMBL" id="IACK01001711">
    <property type="protein sequence ID" value="LAA67730.1"/>
    <property type="molecule type" value="Transcribed_RNA"/>
</dbReference>
<keyword evidence="1" id="KW-0732">Signal</keyword>
<organism evidence="2">
    <name type="scientific">Micrurus lemniscatus lemniscatus</name>
    <dbReference type="NCBI Taxonomy" id="129467"/>
    <lineage>
        <taxon>Eukaryota</taxon>
        <taxon>Metazoa</taxon>
        <taxon>Chordata</taxon>
        <taxon>Craniata</taxon>
        <taxon>Vertebrata</taxon>
        <taxon>Euteleostomi</taxon>
        <taxon>Lepidosauria</taxon>
        <taxon>Squamata</taxon>
        <taxon>Bifurcata</taxon>
        <taxon>Unidentata</taxon>
        <taxon>Episquamata</taxon>
        <taxon>Toxicofera</taxon>
        <taxon>Serpentes</taxon>
        <taxon>Colubroidea</taxon>
        <taxon>Elapidae</taxon>
        <taxon>Elapinae</taxon>
        <taxon>Micrurus</taxon>
    </lineage>
</organism>
<proteinExistence type="predicted"/>
<evidence type="ECO:0000256" key="1">
    <source>
        <dbReference type="SAM" id="SignalP"/>
    </source>
</evidence>
<reference evidence="2" key="2">
    <citation type="submission" date="2017-11" db="EMBL/GenBank/DDBJ databases">
        <title>Coralsnake Venomics: Analyses of Venom Gland Transcriptomes and Proteomes of Six Brazilian Taxa.</title>
        <authorList>
            <person name="Aird S.D."/>
            <person name="Jorge da Silva N."/>
            <person name="Qiu L."/>
            <person name="Villar-Briones A."/>
            <person name="Aparecida-Saddi V."/>
            <person name="Campos-Telles M.P."/>
            <person name="Grau M."/>
            <person name="Mikheyev A.S."/>
        </authorList>
    </citation>
    <scope>NUCLEOTIDE SEQUENCE</scope>
    <source>
        <tissue evidence="2">Venom_gland</tissue>
    </source>
</reference>
<evidence type="ECO:0000313" key="2">
    <source>
        <dbReference type="EMBL" id="LAA67730.1"/>
    </source>
</evidence>
<sequence>MAAWYKFSSFLALQTWLLWWSVWSKLQLKGGHSNLSTFVTSSQLQKNQFNTSPVCVVFSPEKIGDAIIILSFFKGPKVQTFVNQICLQGNGRLDRLLHN</sequence>
<name>A0A2D4H6X7_MICLE</name>
<reference evidence="2" key="1">
    <citation type="submission" date="2017-07" db="EMBL/GenBank/DDBJ databases">
        <authorList>
            <person name="Mikheyev A."/>
            <person name="Grau M."/>
        </authorList>
    </citation>
    <scope>NUCLEOTIDE SEQUENCE</scope>
    <source>
        <tissue evidence="2">Venom_gland</tissue>
    </source>
</reference>
<accession>A0A2D4H6X7</accession>
<evidence type="ECO:0008006" key="3">
    <source>
        <dbReference type="Google" id="ProtNLM"/>
    </source>
</evidence>
<feature type="signal peptide" evidence="1">
    <location>
        <begin position="1"/>
        <end position="24"/>
    </location>
</feature>